<protein>
    <submittedName>
        <fullName evidence="8">YitT family protein</fullName>
    </submittedName>
</protein>
<keyword evidence="5 6" id="KW-0472">Membrane</keyword>
<organism evidence="8 9">
    <name type="scientific">Mycoplasma zalophi</name>
    <dbReference type="NCBI Taxonomy" id="191287"/>
    <lineage>
        <taxon>Bacteria</taxon>
        <taxon>Bacillati</taxon>
        <taxon>Mycoplasmatota</taxon>
        <taxon>Mollicutes</taxon>
        <taxon>Mycoplasmataceae</taxon>
        <taxon>Mycoplasma</taxon>
    </lineage>
</organism>
<gene>
    <name evidence="8" type="ORF">KQ875_00210</name>
</gene>
<evidence type="ECO:0000256" key="4">
    <source>
        <dbReference type="ARBA" id="ARBA00022989"/>
    </source>
</evidence>
<dbReference type="InterPro" id="IPR003740">
    <property type="entry name" value="YitT"/>
</dbReference>
<evidence type="ECO:0000256" key="3">
    <source>
        <dbReference type="ARBA" id="ARBA00022692"/>
    </source>
</evidence>
<reference evidence="8" key="1">
    <citation type="submission" date="2021-06" db="EMBL/GenBank/DDBJ databases">
        <title>Novel Mycoplasma species detected in California sea lions (Zalophus californianus) from the USA.</title>
        <authorList>
            <person name="Volokhov D.V."/>
            <person name="Furtak V.A."/>
            <person name="Zagorodnyaya T.A."/>
        </authorList>
    </citation>
    <scope>NUCLEOTIDE SEQUENCE [LARGE SCALE GENOMIC DNA]</scope>
    <source>
        <strain evidence="8">CSL 5346</strain>
    </source>
</reference>
<evidence type="ECO:0000256" key="2">
    <source>
        <dbReference type="ARBA" id="ARBA00022475"/>
    </source>
</evidence>
<evidence type="ECO:0000256" key="5">
    <source>
        <dbReference type="ARBA" id="ARBA00023136"/>
    </source>
</evidence>
<dbReference type="InterPro" id="IPR051461">
    <property type="entry name" value="UPF0750_membrane"/>
</dbReference>
<evidence type="ECO:0000313" key="8">
    <source>
        <dbReference type="EMBL" id="MBU4692023.1"/>
    </source>
</evidence>
<evidence type="ECO:0000256" key="6">
    <source>
        <dbReference type="SAM" id="Phobius"/>
    </source>
</evidence>
<evidence type="ECO:0000259" key="7">
    <source>
        <dbReference type="Pfam" id="PF10035"/>
    </source>
</evidence>
<dbReference type="Pfam" id="PF10035">
    <property type="entry name" value="DUF2179"/>
    <property type="match status" value="1"/>
</dbReference>
<keyword evidence="3 6" id="KW-0812">Transmembrane</keyword>
<feature type="transmembrane region" description="Helical" evidence="6">
    <location>
        <begin position="254"/>
        <end position="275"/>
    </location>
</feature>
<dbReference type="RefSeq" id="WP_216488245.1">
    <property type="nucleotide sequence ID" value="NZ_JAHMHH010000001.1"/>
</dbReference>
<feature type="domain" description="DUF2179" evidence="7">
    <location>
        <begin position="308"/>
        <end position="358"/>
    </location>
</feature>
<sequence length="366" mass="42167">MKNKINQQEWNKVYNPHNINFLNIWAKLPKKLLLIFISAILFNIGVATFLSKAAVVATGTSSLTQIITFTMDWDKYFGYFYVLINLPIIFVFWKKNPRLFMVLTCYWLFFQVVSQLILGQIQFIDKFLTETITLYSPNGHKYWNAFNLEPSSEGFYDGQTWPIIVYCIIGGVLDGIAAAIAWRAGGCVAGSNVIVYYVSRVKKMSIGKIAFIVAMSFAAFSILVLGTLEIYDLIPSRPWKATWDAEKNPLTRLIVRIICTVIYIGVYSFVIDLMYPKYKKVKIEIYSNKIEKITEHLKLIKYNHSHNIYYGVSGYSHKDFGRIETITLFLEKDWVISQIKHVDANAWISILPIHEVVGEFDTSYID</sequence>
<keyword evidence="4 6" id="KW-1133">Transmembrane helix</keyword>
<evidence type="ECO:0000256" key="1">
    <source>
        <dbReference type="ARBA" id="ARBA00004651"/>
    </source>
</evidence>
<feature type="transmembrane region" description="Helical" evidence="6">
    <location>
        <begin position="76"/>
        <end position="93"/>
    </location>
</feature>
<dbReference type="PANTHER" id="PTHR33545">
    <property type="entry name" value="UPF0750 MEMBRANE PROTEIN YITT-RELATED"/>
    <property type="match status" value="1"/>
</dbReference>
<feature type="transmembrane region" description="Helical" evidence="6">
    <location>
        <begin position="100"/>
        <end position="118"/>
    </location>
</feature>
<name>A0ABS6DP42_9MOLU</name>
<dbReference type="Pfam" id="PF02588">
    <property type="entry name" value="YitT_membrane"/>
    <property type="match status" value="1"/>
</dbReference>
<dbReference type="PANTHER" id="PTHR33545:SF5">
    <property type="entry name" value="UPF0750 MEMBRANE PROTEIN YITT"/>
    <property type="match status" value="1"/>
</dbReference>
<dbReference type="EMBL" id="JAHMHH010000001">
    <property type="protein sequence ID" value="MBU4692023.1"/>
    <property type="molecule type" value="Genomic_DNA"/>
</dbReference>
<accession>A0ABS6DP42</accession>
<keyword evidence="9" id="KW-1185">Reference proteome</keyword>
<comment type="caution">
    <text evidence="8">The sequence shown here is derived from an EMBL/GenBank/DDBJ whole genome shotgun (WGS) entry which is preliminary data.</text>
</comment>
<feature type="transmembrane region" description="Helical" evidence="6">
    <location>
        <begin position="32"/>
        <end position="56"/>
    </location>
</feature>
<proteinExistence type="predicted"/>
<keyword evidence="2" id="KW-1003">Cell membrane</keyword>
<dbReference type="InterPro" id="IPR019264">
    <property type="entry name" value="DUF2179"/>
</dbReference>
<dbReference type="Proteomes" id="UP000718793">
    <property type="component" value="Unassembled WGS sequence"/>
</dbReference>
<feature type="transmembrane region" description="Helical" evidence="6">
    <location>
        <begin position="209"/>
        <end position="234"/>
    </location>
</feature>
<comment type="subcellular location">
    <subcellularLocation>
        <location evidence="1">Cell membrane</location>
        <topology evidence="1">Multi-pass membrane protein</topology>
    </subcellularLocation>
</comment>
<feature type="transmembrane region" description="Helical" evidence="6">
    <location>
        <begin position="163"/>
        <end position="182"/>
    </location>
</feature>
<evidence type="ECO:0000313" key="9">
    <source>
        <dbReference type="Proteomes" id="UP000718793"/>
    </source>
</evidence>